<sequence length="469" mass="50704">MLSAGFLLIVCGTVAVFATSVTICLDIMACVYVAEQSKLLIASSIAVAFESTLLLMLGAVGIAQILRAKGPISWTCSLPVFITQLFAWLAALAASTTTLVFLHEWWMSTKQDDDAAAADRWEMLFVGSTTAGAAATLLQLAFIISHFVSNRDAAVGTASSFHSNEEGRRMNIKSIRYSRTLIGAAIHEKASVKCDEISPSSPAADSATGPINFLKVSVSQAIRPSSSRTKLLGSGRRRPTSLESESPRKSTDTSFDSWDTSSVDAHNRQVVIEMSSPTTVKRSLETIPASPSESRSPTRPGTPLDMELEPPRMLYRAESYSSSILSRQDSNRLTPDSSVNELHIHPLFRSHSPTPPPAASPGTIVLAAPNAGQVISRKASLQSIKRLRSGSLPLIHSPLVPQTSFDSLRQSKMRDDGDIGRRSYGAQSERKMTPPIPEWLLSPSMKASLESFKEQKQSQDEEIKEGGGE</sequence>
<evidence type="ECO:0000256" key="2">
    <source>
        <dbReference type="SAM" id="Phobius"/>
    </source>
</evidence>
<comment type="caution">
    <text evidence="3">The sequence shown here is derived from an EMBL/GenBank/DDBJ whole genome shotgun (WGS) entry which is preliminary data.</text>
</comment>
<keyword evidence="2" id="KW-0812">Transmembrane</keyword>
<feature type="transmembrane region" description="Helical" evidence="2">
    <location>
        <begin position="123"/>
        <end position="144"/>
    </location>
</feature>
<feature type="region of interest" description="Disordered" evidence="1">
    <location>
        <begin position="409"/>
        <end position="469"/>
    </location>
</feature>
<feature type="region of interest" description="Disordered" evidence="1">
    <location>
        <begin position="275"/>
        <end position="307"/>
    </location>
</feature>
<evidence type="ECO:0000313" key="4">
    <source>
        <dbReference type="Proteomes" id="UP000317257"/>
    </source>
</evidence>
<feature type="region of interest" description="Disordered" evidence="1">
    <location>
        <begin position="225"/>
        <end position="261"/>
    </location>
</feature>
<dbReference type="EMBL" id="SBHS01000004">
    <property type="protein sequence ID" value="TWU76698.1"/>
    <property type="molecule type" value="Genomic_DNA"/>
</dbReference>
<evidence type="ECO:0000313" key="3">
    <source>
        <dbReference type="EMBL" id="TWU76698.1"/>
    </source>
</evidence>
<feature type="transmembrane region" description="Helical" evidence="2">
    <location>
        <begin position="6"/>
        <end position="33"/>
    </location>
</feature>
<feature type="compositionally biased region" description="Polar residues" evidence="1">
    <location>
        <begin position="289"/>
        <end position="299"/>
    </location>
</feature>
<dbReference type="Proteomes" id="UP000317257">
    <property type="component" value="Unassembled WGS sequence"/>
</dbReference>
<accession>A0A5C6GIM5</accession>
<protein>
    <submittedName>
        <fullName evidence="3">Uncharacterized protein</fullName>
    </submittedName>
</protein>
<dbReference type="AlphaFoldDB" id="A0A5C6GIM5"/>
<feature type="compositionally biased region" description="Basic and acidic residues" evidence="1">
    <location>
        <begin position="451"/>
        <end position="469"/>
    </location>
</feature>
<feature type="compositionally biased region" description="Basic and acidic residues" evidence="1">
    <location>
        <begin position="412"/>
        <end position="421"/>
    </location>
</feature>
<keyword evidence="2" id="KW-0472">Membrane</keyword>
<name>A0A5C6GIM5_METRR</name>
<keyword evidence="2" id="KW-1133">Transmembrane helix</keyword>
<gene>
    <name evidence="3" type="ORF">ED733_001752</name>
</gene>
<evidence type="ECO:0000256" key="1">
    <source>
        <dbReference type="SAM" id="MobiDB-lite"/>
    </source>
</evidence>
<feature type="transmembrane region" description="Helical" evidence="2">
    <location>
        <begin position="45"/>
        <end position="66"/>
    </location>
</feature>
<reference evidence="4" key="1">
    <citation type="submission" date="2018-12" db="EMBL/GenBank/DDBJ databases">
        <title>The complete genome of Metarhizium rileyi, a key fungal pathogen of Lepidoptera.</title>
        <authorList>
            <person name="Binneck E."/>
            <person name="Lastra C.C.L."/>
            <person name="Sosa-Gomez D.R."/>
        </authorList>
    </citation>
    <scope>NUCLEOTIDE SEQUENCE [LARGE SCALE GENOMIC DNA]</scope>
    <source>
        <strain evidence="4">Cep018-CH2</strain>
    </source>
</reference>
<feature type="compositionally biased region" description="Low complexity" evidence="1">
    <location>
        <begin position="252"/>
        <end position="261"/>
    </location>
</feature>
<feature type="transmembrane region" description="Helical" evidence="2">
    <location>
        <begin position="78"/>
        <end position="102"/>
    </location>
</feature>
<proteinExistence type="predicted"/>
<organism evidence="3 4">
    <name type="scientific">Metarhizium rileyi (strain RCEF 4871)</name>
    <name type="common">Nomuraea rileyi</name>
    <dbReference type="NCBI Taxonomy" id="1649241"/>
    <lineage>
        <taxon>Eukaryota</taxon>
        <taxon>Fungi</taxon>
        <taxon>Dikarya</taxon>
        <taxon>Ascomycota</taxon>
        <taxon>Pezizomycotina</taxon>
        <taxon>Sordariomycetes</taxon>
        <taxon>Hypocreomycetidae</taxon>
        <taxon>Hypocreales</taxon>
        <taxon>Clavicipitaceae</taxon>
        <taxon>Metarhizium</taxon>
    </lineage>
</organism>